<feature type="transmembrane region" description="Helical" evidence="8">
    <location>
        <begin position="12"/>
        <end position="32"/>
    </location>
</feature>
<dbReference type="Proteomes" id="UP000030321">
    <property type="component" value="Unassembled WGS sequence"/>
</dbReference>
<reference evidence="11" key="1">
    <citation type="journal article" date="2015" name="Genome">
        <title>Whole Genome Sequence of the Non-Microcystin-Producing Microcystis aeruginosa Strain NIES-44.</title>
        <authorList>
            <person name="Okano K."/>
            <person name="Miyata N."/>
            <person name="Ozaki Y."/>
        </authorList>
    </citation>
    <scope>NUCLEOTIDE SEQUENCE [LARGE SCALE GENOMIC DNA]</scope>
    <source>
        <strain evidence="11">NIES-44</strain>
    </source>
</reference>
<evidence type="ECO:0000256" key="2">
    <source>
        <dbReference type="ARBA" id="ARBA00022475"/>
    </source>
</evidence>
<keyword evidence="5 8" id="KW-0812">Transmembrane</keyword>
<dbReference type="Pfam" id="PF13231">
    <property type="entry name" value="PMT_2"/>
    <property type="match status" value="1"/>
</dbReference>
<dbReference type="PANTHER" id="PTHR33908:SF11">
    <property type="entry name" value="MEMBRANE PROTEIN"/>
    <property type="match status" value="1"/>
</dbReference>
<evidence type="ECO:0000313" key="10">
    <source>
        <dbReference type="EMBL" id="GAL94583.1"/>
    </source>
</evidence>
<comment type="caution">
    <text evidence="10">The sequence shown here is derived from an EMBL/GenBank/DDBJ whole genome shotgun (WGS) entry which is preliminary data.</text>
</comment>
<evidence type="ECO:0000313" key="11">
    <source>
        <dbReference type="Proteomes" id="UP000030321"/>
    </source>
</evidence>
<dbReference type="GO" id="GO:0016763">
    <property type="term" value="F:pentosyltransferase activity"/>
    <property type="evidence" value="ECO:0007669"/>
    <property type="project" value="TreeGrafter"/>
</dbReference>
<dbReference type="AlphaFoldDB" id="A0A0A1VYL8"/>
<evidence type="ECO:0000256" key="1">
    <source>
        <dbReference type="ARBA" id="ARBA00004651"/>
    </source>
</evidence>
<keyword evidence="4" id="KW-0808">Transferase</keyword>
<feature type="transmembrane region" description="Helical" evidence="8">
    <location>
        <begin position="159"/>
        <end position="188"/>
    </location>
</feature>
<evidence type="ECO:0000256" key="4">
    <source>
        <dbReference type="ARBA" id="ARBA00022679"/>
    </source>
</evidence>
<name>A0A0A1VYL8_MICAE</name>
<protein>
    <recommendedName>
        <fullName evidence="9">Glycosyltransferase RgtA/B/C/D-like domain-containing protein</fullName>
    </recommendedName>
</protein>
<feature type="transmembrane region" description="Helical" evidence="8">
    <location>
        <begin position="129"/>
        <end position="147"/>
    </location>
</feature>
<dbReference type="GO" id="GO:0005886">
    <property type="term" value="C:plasma membrane"/>
    <property type="evidence" value="ECO:0007669"/>
    <property type="project" value="UniProtKB-SubCell"/>
</dbReference>
<accession>A0A0A1VYL8</accession>
<evidence type="ECO:0000259" key="9">
    <source>
        <dbReference type="Pfam" id="PF13231"/>
    </source>
</evidence>
<feature type="transmembrane region" description="Helical" evidence="8">
    <location>
        <begin position="240"/>
        <end position="264"/>
    </location>
</feature>
<dbReference type="InterPro" id="IPR050297">
    <property type="entry name" value="LipidA_mod_glycosyltrf_83"/>
</dbReference>
<feature type="transmembrane region" description="Helical" evidence="8">
    <location>
        <begin position="354"/>
        <end position="375"/>
    </location>
</feature>
<feature type="transmembrane region" description="Helical" evidence="8">
    <location>
        <begin position="298"/>
        <end position="321"/>
    </location>
</feature>
<proteinExistence type="predicted"/>
<feature type="transmembrane region" description="Helical" evidence="8">
    <location>
        <begin position="200"/>
        <end position="220"/>
    </location>
</feature>
<sequence length="530" mass="60664">MTKILSDRIAVYLLIGGLLFRIIIALGLYPGYDEAYYYVYSHNLDWSYFDHPPIVAISTGFGTWITGLVNQFTIRFGTLLLYTGSLCLLYLTALKLFSLPVARMTLAIATLIPIYGIVFGILSQPDSPLIFFWSLTVYLAAQEFWPIRGKNYHPSYRLAYIGLAVGLAVLSKYHGFILGFGLVLFCLTTPRYWPVFRSPWLGLGFILFLITLLPIIYWNINHDWISFRFHLEDRFSGEPKTFNILGILSVIGISIATMFPPFGLPMWWVTFKSFGEQIPNFLSKKRFFQRDEESLKKWLILSVSLPLILGMLYVGASHYLAPSWILPGFWSCTILLGEKANTWQQSSRIWVTRWLWGSGIFIVTVLSIAMLHVTFGTFQKPSQYAIFGGIIAPEQDPSREIVDIDQLRQGFANSPELLALLKDSSFVFTHSFYVTAWLDMALYPLVPIPVTCFNNDQRGYQIWFNPQEWIGKNGLLITTNSSLERPEIIDRYRPYFQDITKVAVIPIKRGGVAIEQFHVYQAKGLIKTYP</sequence>
<feature type="domain" description="Glycosyltransferase RgtA/B/C/D-like" evidence="9">
    <location>
        <begin position="50"/>
        <end position="218"/>
    </location>
</feature>
<keyword evidence="3" id="KW-0328">Glycosyltransferase</keyword>
<evidence type="ECO:0000256" key="7">
    <source>
        <dbReference type="ARBA" id="ARBA00023136"/>
    </source>
</evidence>
<keyword evidence="6 8" id="KW-1133">Transmembrane helix</keyword>
<dbReference type="RefSeq" id="WP_045360702.1">
    <property type="nucleotide sequence ID" value="NZ_BBPA01000059.1"/>
</dbReference>
<feature type="transmembrane region" description="Helical" evidence="8">
    <location>
        <begin position="104"/>
        <end position="122"/>
    </location>
</feature>
<evidence type="ECO:0000256" key="8">
    <source>
        <dbReference type="SAM" id="Phobius"/>
    </source>
</evidence>
<keyword evidence="7 8" id="KW-0472">Membrane</keyword>
<dbReference type="GO" id="GO:0009103">
    <property type="term" value="P:lipopolysaccharide biosynthetic process"/>
    <property type="evidence" value="ECO:0007669"/>
    <property type="project" value="UniProtKB-ARBA"/>
</dbReference>
<dbReference type="InterPro" id="IPR038731">
    <property type="entry name" value="RgtA/B/C-like"/>
</dbReference>
<evidence type="ECO:0000256" key="5">
    <source>
        <dbReference type="ARBA" id="ARBA00022692"/>
    </source>
</evidence>
<evidence type="ECO:0000256" key="3">
    <source>
        <dbReference type="ARBA" id="ARBA00022676"/>
    </source>
</evidence>
<gene>
    <name evidence="10" type="ORF">N44_03163</name>
</gene>
<dbReference type="EMBL" id="BBPA01000059">
    <property type="protein sequence ID" value="GAL94583.1"/>
    <property type="molecule type" value="Genomic_DNA"/>
</dbReference>
<feature type="transmembrane region" description="Helical" evidence="8">
    <location>
        <begin position="79"/>
        <end position="98"/>
    </location>
</feature>
<evidence type="ECO:0000256" key="6">
    <source>
        <dbReference type="ARBA" id="ARBA00022989"/>
    </source>
</evidence>
<keyword evidence="2" id="KW-1003">Cell membrane</keyword>
<dbReference type="PANTHER" id="PTHR33908">
    <property type="entry name" value="MANNOSYLTRANSFERASE YKCB-RELATED"/>
    <property type="match status" value="1"/>
</dbReference>
<organism evidence="10 11">
    <name type="scientific">Microcystis aeruginosa NIES-44</name>
    <dbReference type="NCBI Taxonomy" id="449439"/>
    <lineage>
        <taxon>Bacteria</taxon>
        <taxon>Bacillati</taxon>
        <taxon>Cyanobacteriota</taxon>
        <taxon>Cyanophyceae</taxon>
        <taxon>Oscillatoriophycideae</taxon>
        <taxon>Chroococcales</taxon>
        <taxon>Microcystaceae</taxon>
        <taxon>Microcystis</taxon>
    </lineage>
</organism>
<comment type="subcellular location">
    <subcellularLocation>
        <location evidence="1">Cell membrane</location>
        <topology evidence="1">Multi-pass membrane protein</topology>
    </subcellularLocation>
</comment>